<protein>
    <submittedName>
        <fullName evidence="1">Uncharacterized protein</fullName>
    </submittedName>
</protein>
<reference evidence="1 2" key="1">
    <citation type="journal article" date="2013" name="BMC Genomics">
        <title>Comparative genomics of parasitic silkworm microsporidia reveal an association between genome expansion and host adaptation.</title>
        <authorList>
            <person name="Pan G."/>
            <person name="Xu J."/>
            <person name="Li T."/>
            <person name="Xia Q."/>
            <person name="Liu S.L."/>
            <person name="Zhang G."/>
            <person name="Li S."/>
            <person name="Li C."/>
            <person name="Liu H."/>
            <person name="Yang L."/>
            <person name="Liu T."/>
            <person name="Zhang X."/>
            <person name="Wu Z."/>
            <person name="Fan W."/>
            <person name="Dang X."/>
            <person name="Xiang H."/>
            <person name="Tao M."/>
            <person name="Li Y."/>
            <person name="Hu J."/>
            <person name="Li Z."/>
            <person name="Lin L."/>
            <person name="Luo J."/>
            <person name="Geng L."/>
            <person name="Wang L."/>
            <person name="Long M."/>
            <person name="Wan Y."/>
            <person name="He N."/>
            <person name="Zhang Z."/>
            <person name="Lu C."/>
            <person name="Keeling P.J."/>
            <person name="Wang J."/>
            <person name="Xiang Z."/>
            <person name="Zhou Z."/>
        </authorList>
    </citation>
    <scope>NUCLEOTIDE SEQUENCE [LARGE SCALE GENOMIC DNA]</scope>
    <source>
        <strain evidence="2">CQ1 / CVCC 102059</strain>
    </source>
</reference>
<keyword evidence="2" id="KW-1185">Reference proteome</keyword>
<organism evidence="1 2">
    <name type="scientific">Nosema bombycis (strain CQ1 / CVCC 102059)</name>
    <name type="common">Microsporidian parasite</name>
    <name type="synonym">Pebrine of silkworm</name>
    <dbReference type="NCBI Taxonomy" id="578461"/>
    <lineage>
        <taxon>Eukaryota</taxon>
        <taxon>Fungi</taxon>
        <taxon>Fungi incertae sedis</taxon>
        <taxon>Microsporidia</taxon>
        <taxon>Nosematidae</taxon>
        <taxon>Nosema</taxon>
    </lineage>
</organism>
<evidence type="ECO:0000313" key="1">
    <source>
        <dbReference type="EMBL" id="EOB15084.1"/>
    </source>
</evidence>
<gene>
    <name evidence="1" type="ORF">NBO_10g0074</name>
</gene>
<dbReference type="EMBL" id="KB908918">
    <property type="protein sequence ID" value="EOB15084.1"/>
    <property type="molecule type" value="Genomic_DNA"/>
</dbReference>
<sequence length="161" mass="19277">MEIKGRNSENQIHTANIAKDSVAFLRKLTLILLICFVNCELNWDRIEDLAEKTTKYKSDLNEIRPVVFSLRRDYNKIKEKIKQEIKEFEYFLITNKERAKIKKESLKKLRDIEDKIVFNLKKVLYLTKNIKRKIETLCNTECKVTTFYYSNGFIIKKNILF</sequence>
<evidence type="ECO:0000313" key="2">
    <source>
        <dbReference type="Proteomes" id="UP000016927"/>
    </source>
</evidence>
<name>R0MAT9_NOSB1</name>
<dbReference type="VEuPathDB" id="MicrosporidiaDB:NBO_10g0074"/>
<dbReference type="Proteomes" id="UP000016927">
    <property type="component" value="Unassembled WGS sequence"/>
</dbReference>
<proteinExistence type="predicted"/>
<accession>R0MAT9</accession>
<dbReference type="AlphaFoldDB" id="R0MAT9"/>
<dbReference type="HOGENOM" id="CLU_1644199_0_0_1"/>